<evidence type="ECO:0000313" key="4">
    <source>
        <dbReference type="EMBL" id="GIJ54695.1"/>
    </source>
</evidence>
<organism evidence="4 5">
    <name type="scientific">Virgisporangium aurantiacum</name>
    <dbReference type="NCBI Taxonomy" id="175570"/>
    <lineage>
        <taxon>Bacteria</taxon>
        <taxon>Bacillati</taxon>
        <taxon>Actinomycetota</taxon>
        <taxon>Actinomycetes</taxon>
        <taxon>Micromonosporales</taxon>
        <taxon>Micromonosporaceae</taxon>
        <taxon>Virgisporangium</taxon>
    </lineage>
</organism>
<evidence type="ECO:0000259" key="3">
    <source>
        <dbReference type="PROSITE" id="PS51371"/>
    </source>
</evidence>
<dbReference type="InterPro" id="IPR046342">
    <property type="entry name" value="CBS_dom_sf"/>
</dbReference>
<dbReference type="SMART" id="SM00116">
    <property type="entry name" value="CBS"/>
    <property type="match status" value="2"/>
</dbReference>
<dbReference type="InterPro" id="IPR017080">
    <property type="entry name" value="UCP036990_CBS_BON"/>
</dbReference>
<dbReference type="EMBL" id="BOPG01000012">
    <property type="protein sequence ID" value="GIJ54695.1"/>
    <property type="molecule type" value="Genomic_DNA"/>
</dbReference>
<dbReference type="Gene3D" id="3.10.580.10">
    <property type="entry name" value="CBS-domain"/>
    <property type="match status" value="1"/>
</dbReference>
<proteinExistence type="predicted"/>
<comment type="caution">
    <text evidence="4">The sequence shown here is derived from an EMBL/GenBank/DDBJ whole genome shotgun (WGS) entry which is preliminary data.</text>
</comment>
<sequence length="219" mass="23747">MNGMTVADVMTYGAVSATADAPYRDLVDLIETRSVNAVPVIDRFSLVLGVVSASDLLHKIEFAGGHDRPRIFESRKHRQNRRRAAGMVAHELMTAPAVTVFKGTPVAEAARLMETAGLRRLPVVDDLGRLVGMVTNRDLLKVFLRPDAAIRDQVTEVLSTVDGEVTAEVDHGAVRVRGTVYGRSTAESVTARVEAVDGVVSVENRVEWTLDDTVNAMPV</sequence>
<gene>
    <name evidence="4" type="ORF">Vau01_022110</name>
</gene>
<evidence type="ECO:0000256" key="1">
    <source>
        <dbReference type="ARBA" id="ARBA00023122"/>
    </source>
</evidence>
<accession>A0A8J3Z499</accession>
<feature type="domain" description="CBS" evidence="3">
    <location>
        <begin position="10"/>
        <end position="68"/>
    </location>
</feature>
<dbReference type="SUPFAM" id="SSF54631">
    <property type="entry name" value="CBS-domain pair"/>
    <property type="match status" value="1"/>
</dbReference>
<dbReference type="PROSITE" id="PS51371">
    <property type="entry name" value="CBS"/>
    <property type="match status" value="2"/>
</dbReference>
<name>A0A8J3Z499_9ACTN</name>
<dbReference type="PIRSF" id="PIRSF036990">
    <property type="entry name" value="UCP036990_CBS_BON"/>
    <property type="match status" value="1"/>
</dbReference>
<dbReference type="Pfam" id="PF00571">
    <property type="entry name" value="CBS"/>
    <property type="match status" value="2"/>
</dbReference>
<dbReference type="CDD" id="cd04586">
    <property type="entry name" value="CBS_pair_BON_assoc"/>
    <property type="match status" value="1"/>
</dbReference>
<protein>
    <recommendedName>
        <fullName evidence="3">CBS domain-containing protein</fullName>
    </recommendedName>
</protein>
<dbReference type="PANTHER" id="PTHR43080:SF29">
    <property type="entry name" value="OS02G0818000 PROTEIN"/>
    <property type="match status" value="1"/>
</dbReference>
<dbReference type="Proteomes" id="UP000612585">
    <property type="component" value="Unassembled WGS sequence"/>
</dbReference>
<dbReference type="PANTHER" id="PTHR43080">
    <property type="entry name" value="CBS DOMAIN-CONTAINING PROTEIN CBSX3, MITOCHONDRIAL"/>
    <property type="match status" value="1"/>
</dbReference>
<dbReference type="InterPro" id="IPR000644">
    <property type="entry name" value="CBS_dom"/>
</dbReference>
<keyword evidence="1 2" id="KW-0129">CBS domain</keyword>
<reference evidence="4" key="1">
    <citation type="submission" date="2021-01" db="EMBL/GenBank/DDBJ databases">
        <title>Whole genome shotgun sequence of Virgisporangium aurantiacum NBRC 16421.</title>
        <authorList>
            <person name="Komaki H."/>
            <person name="Tamura T."/>
        </authorList>
    </citation>
    <scope>NUCLEOTIDE SEQUENCE</scope>
    <source>
        <strain evidence="4">NBRC 16421</strain>
    </source>
</reference>
<feature type="domain" description="CBS" evidence="3">
    <location>
        <begin position="93"/>
        <end position="150"/>
    </location>
</feature>
<evidence type="ECO:0000256" key="2">
    <source>
        <dbReference type="PROSITE-ProRule" id="PRU00703"/>
    </source>
</evidence>
<dbReference type="InterPro" id="IPR051257">
    <property type="entry name" value="Diverse_CBS-Domain"/>
</dbReference>
<keyword evidence="5" id="KW-1185">Reference proteome</keyword>
<evidence type="ECO:0000313" key="5">
    <source>
        <dbReference type="Proteomes" id="UP000612585"/>
    </source>
</evidence>
<dbReference type="AlphaFoldDB" id="A0A8J3Z499"/>